<keyword evidence="1" id="KW-0472">Membrane</keyword>
<evidence type="ECO:0008006" key="4">
    <source>
        <dbReference type="Google" id="ProtNLM"/>
    </source>
</evidence>
<evidence type="ECO:0000256" key="1">
    <source>
        <dbReference type="SAM" id="Phobius"/>
    </source>
</evidence>
<sequence length="208" mass="22990">MESLDDVIDAMIADRVIHRHRRKWLIAVGLVLVLAVVIFFTGGWKEHKGRSVDTLDAPTTLKAGRFEVGFTGATIIRTPKTQYEPAKARLEVELQIKNIDEETHTSVSFPQEDLLRWVLPGKDPIKPTNIGCKDVIGYVLVYGLPAEKCVAKFEVSPRYSTDKIEIGVLAENFGTADELQGASAAKYWGAPTAQAVVRVPTKITTETE</sequence>
<feature type="transmembrane region" description="Helical" evidence="1">
    <location>
        <begin position="24"/>
        <end position="44"/>
    </location>
</feature>
<dbReference type="EMBL" id="BAAAHK010000005">
    <property type="protein sequence ID" value="GAA0936181.1"/>
    <property type="molecule type" value="Genomic_DNA"/>
</dbReference>
<protein>
    <recommendedName>
        <fullName evidence="4">DUF4352 domain-containing protein</fullName>
    </recommendedName>
</protein>
<name>A0ABN1Q1R4_9ACTN</name>
<dbReference type="RefSeq" id="WP_343967935.1">
    <property type="nucleotide sequence ID" value="NZ_BAAAHK010000005.1"/>
</dbReference>
<accession>A0ABN1Q1R4</accession>
<evidence type="ECO:0000313" key="3">
    <source>
        <dbReference type="Proteomes" id="UP001500542"/>
    </source>
</evidence>
<proteinExistence type="predicted"/>
<keyword evidence="1" id="KW-1133">Transmembrane helix</keyword>
<organism evidence="2 3">
    <name type="scientific">Kribbella koreensis</name>
    <dbReference type="NCBI Taxonomy" id="57909"/>
    <lineage>
        <taxon>Bacteria</taxon>
        <taxon>Bacillati</taxon>
        <taxon>Actinomycetota</taxon>
        <taxon>Actinomycetes</taxon>
        <taxon>Propionibacteriales</taxon>
        <taxon>Kribbellaceae</taxon>
        <taxon>Kribbella</taxon>
    </lineage>
</organism>
<evidence type="ECO:0000313" key="2">
    <source>
        <dbReference type="EMBL" id="GAA0936181.1"/>
    </source>
</evidence>
<reference evidence="2 3" key="1">
    <citation type="journal article" date="2019" name="Int. J. Syst. Evol. Microbiol.">
        <title>The Global Catalogue of Microorganisms (GCM) 10K type strain sequencing project: providing services to taxonomists for standard genome sequencing and annotation.</title>
        <authorList>
            <consortium name="The Broad Institute Genomics Platform"/>
            <consortium name="The Broad Institute Genome Sequencing Center for Infectious Disease"/>
            <person name="Wu L."/>
            <person name="Ma J."/>
        </authorList>
    </citation>
    <scope>NUCLEOTIDE SEQUENCE [LARGE SCALE GENOMIC DNA]</scope>
    <source>
        <strain evidence="2 3">JCM 10977</strain>
    </source>
</reference>
<dbReference type="Proteomes" id="UP001500542">
    <property type="component" value="Unassembled WGS sequence"/>
</dbReference>
<comment type="caution">
    <text evidence="2">The sequence shown here is derived from an EMBL/GenBank/DDBJ whole genome shotgun (WGS) entry which is preliminary data.</text>
</comment>
<keyword evidence="3" id="KW-1185">Reference proteome</keyword>
<gene>
    <name evidence="2" type="ORF">GCM10009554_23500</name>
</gene>
<keyword evidence="1" id="KW-0812">Transmembrane</keyword>